<comment type="caution">
    <text evidence="2">The sequence shown here is derived from an EMBL/GenBank/DDBJ whole genome shotgun (WGS) entry which is preliminary data.</text>
</comment>
<dbReference type="EMBL" id="JASKNE010000001">
    <property type="protein sequence ID" value="MDK1683498.1"/>
    <property type="molecule type" value="Genomic_DNA"/>
</dbReference>
<dbReference type="Pfam" id="PF01695">
    <property type="entry name" value="IstB_IS21"/>
    <property type="match status" value="1"/>
</dbReference>
<dbReference type="RefSeq" id="WP_284066751.1">
    <property type="nucleotide sequence ID" value="NZ_JASKNE010000001.1"/>
</dbReference>
<reference evidence="2" key="1">
    <citation type="submission" date="2023-04" db="EMBL/GenBank/DDBJ databases">
        <title>The environmental microbiomes in feedlot watering bowls are a reservoir of florfenicol resistance for bovine respiratory disease pathogens.</title>
        <authorList>
            <person name="Kos D.W."/>
            <person name="Ruzzini A.C."/>
            <person name="Schreiner B."/>
            <person name="Jelinski M.D."/>
        </authorList>
    </citation>
    <scope>NUCLEOTIDE SEQUENCE</scope>
    <source>
        <strain evidence="2">WB3</strain>
    </source>
</reference>
<evidence type="ECO:0000313" key="3">
    <source>
        <dbReference type="Proteomes" id="UP001241935"/>
    </source>
</evidence>
<feature type="domain" description="AAA+ ATPase" evidence="1">
    <location>
        <begin position="100"/>
        <end position="235"/>
    </location>
</feature>
<dbReference type="InterPro" id="IPR002611">
    <property type="entry name" value="IstB_ATP-bd"/>
</dbReference>
<protein>
    <submittedName>
        <fullName evidence="2">ATP-binding protein</fullName>
    </submittedName>
</protein>
<dbReference type="SUPFAM" id="SSF52540">
    <property type="entry name" value="P-loop containing nucleoside triphosphate hydrolases"/>
    <property type="match status" value="1"/>
</dbReference>
<evidence type="ECO:0000259" key="1">
    <source>
        <dbReference type="SMART" id="SM00382"/>
    </source>
</evidence>
<sequence>MTSMFKLENSTAICPTHQVNMVVIVGNTICPQCATEAVQKSKINEANAQSEQWISTRTKQAFFPRRHAECTLKSYSVKTPGQQVALEACVNFSKDLETGLNKNLMLVGSTGTGKTHLVCGTGRYLLRSKKSVRYITSAEIAEKIMGSWNRKDQTEQSVIDELASYDLLIVDEVGLHDSSASADGKAKSMNDMKREAVHKLLYKRYDDMKSTILVSNFDAPALKKWMGDRLWSRFHDNGSRLVECIWADARTGGAA</sequence>
<dbReference type="CDD" id="cd00009">
    <property type="entry name" value="AAA"/>
    <property type="match status" value="1"/>
</dbReference>
<gene>
    <name evidence="2" type="ORF">QOR41_06530</name>
</gene>
<proteinExistence type="predicted"/>
<name>A0AAW6UQA7_9GAMM</name>
<dbReference type="PANTHER" id="PTHR30050">
    <property type="entry name" value="CHROMOSOMAL REPLICATION INITIATOR PROTEIN DNAA"/>
    <property type="match status" value="1"/>
</dbReference>
<keyword evidence="2" id="KW-0067">ATP-binding</keyword>
<accession>A0AAW6UQA7</accession>
<organism evidence="2 3">
    <name type="scientific">Acinetobacter terrestris</name>
    <dbReference type="NCBI Taxonomy" id="2529843"/>
    <lineage>
        <taxon>Bacteria</taxon>
        <taxon>Pseudomonadati</taxon>
        <taxon>Pseudomonadota</taxon>
        <taxon>Gammaproteobacteria</taxon>
        <taxon>Moraxellales</taxon>
        <taxon>Moraxellaceae</taxon>
        <taxon>Acinetobacter</taxon>
        <taxon>Acinetobacter Taxon 24</taxon>
    </lineage>
</organism>
<dbReference type="AlphaFoldDB" id="A0AAW6UQA7"/>
<evidence type="ECO:0000313" key="2">
    <source>
        <dbReference type="EMBL" id="MDK1683498.1"/>
    </source>
</evidence>
<dbReference type="GO" id="GO:0006260">
    <property type="term" value="P:DNA replication"/>
    <property type="evidence" value="ECO:0007669"/>
    <property type="project" value="TreeGrafter"/>
</dbReference>
<dbReference type="InterPro" id="IPR003593">
    <property type="entry name" value="AAA+_ATPase"/>
</dbReference>
<dbReference type="GO" id="GO:0005524">
    <property type="term" value="F:ATP binding"/>
    <property type="evidence" value="ECO:0007669"/>
    <property type="project" value="UniProtKB-KW"/>
</dbReference>
<keyword evidence="2" id="KW-0547">Nucleotide-binding</keyword>
<dbReference type="PANTHER" id="PTHR30050:SF4">
    <property type="entry name" value="ATP-BINDING PROTEIN RV3427C IN INSERTION SEQUENCE-RELATED"/>
    <property type="match status" value="1"/>
</dbReference>
<dbReference type="SMART" id="SM00382">
    <property type="entry name" value="AAA"/>
    <property type="match status" value="1"/>
</dbReference>
<dbReference type="InterPro" id="IPR027417">
    <property type="entry name" value="P-loop_NTPase"/>
</dbReference>
<dbReference type="Gene3D" id="3.40.50.300">
    <property type="entry name" value="P-loop containing nucleotide triphosphate hydrolases"/>
    <property type="match status" value="1"/>
</dbReference>
<dbReference type="Proteomes" id="UP001241935">
    <property type="component" value="Unassembled WGS sequence"/>
</dbReference>